<dbReference type="EMBL" id="MFAK01000005">
    <property type="protein sequence ID" value="OGD75409.1"/>
    <property type="molecule type" value="Genomic_DNA"/>
</dbReference>
<name>A0A1F5F727_9BACT</name>
<dbReference type="Pfam" id="PF07733">
    <property type="entry name" value="DNA_pol3_alpha"/>
    <property type="match status" value="1"/>
</dbReference>
<dbReference type="CDD" id="cd12113">
    <property type="entry name" value="PHP_PolIIIA_DnaE3"/>
    <property type="match status" value="1"/>
</dbReference>
<keyword evidence="7" id="KW-0239">DNA-directed DNA polymerase</keyword>
<dbReference type="SUPFAM" id="SSF89550">
    <property type="entry name" value="PHP domain-like"/>
    <property type="match status" value="1"/>
</dbReference>
<comment type="caution">
    <text evidence="10">The sequence shown here is derived from an EMBL/GenBank/DDBJ whole genome shotgun (WGS) entry which is preliminary data.</text>
</comment>
<feature type="domain" description="Polymerase/histidinol phosphatase N-terminal" evidence="9">
    <location>
        <begin position="7"/>
        <end position="74"/>
    </location>
</feature>
<dbReference type="NCBIfam" id="NF005298">
    <property type="entry name" value="PRK06826.1"/>
    <property type="match status" value="1"/>
</dbReference>
<dbReference type="GO" id="GO:0005737">
    <property type="term" value="C:cytoplasm"/>
    <property type="evidence" value="ECO:0007669"/>
    <property type="project" value="UniProtKB-SubCell"/>
</dbReference>
<dbReference type="InterPro" id="IPR040982">
    <property type="entry name" value="DNA_pol3_finger"/>
</dbReference>
<keyword evidence="6" id="KW-0235">DNA replication</keyword>
<dbReference type="AlphaFoldDB" id="A0A1F5F727"/>
<comment type="catalytic activity">
    <reaction evidence="8">
        <text>DNA(n) + a 2'-deoxyribonucleoside 5'-triphosphate = DNA(n+1) + diphosphate</text>
        <dbReference type="Rhea" id="RHEA:22508"/>
        <dbReference type="Rhea" id="RHEA-COMP:17339"/>
        <dbReference type="Rhea" id="RHEA-COMP:17340"/>
        <dbReference type="ChEBI" id="CHEBI:33019"/>
        <dbReference type="ChEBI" id="CHEBI:61560"/>
        <dbReference type="ChEBI" id="CHEBI:173112"/>
        <dbReference type="EC" id="2.7.7.7"/>
    </reaction>
</comment>
<proteinExistence type="predicted"/>
<dbReference type="NCBIfam" id="TIGR00594">
    <property type="entry name" value="polc"/>
    <property type="match status" value="1"/>
</dbReference>
<dbReference type="InterPro" id="IPR003141">
    <property type="entry name" value="Pol/His_phosphatase_N"/>
</dbReference>
<dbReference type="Pfam" id="PF14579">
    <property type="entry name" value="HHH_6"/>
    <property type="match status" value="1"/>
</dbReference>
<evidence type="ECO:0000256" key="4">
    <source>
        <dbReference type="ARBA" id="ARBA00022679"/>
    </source>
</evidence>
<dbReference type="InterPro" id="IPR011708">
    <property type="entry name" value="DNA_pol3_alpha_NTPase_dom"/>
</dbReference>
<dbReference type="InterPro" id="IPR004013">
    <property type="entry name" value="PHP_dom"/>
</dbReference>
<evidence type="ECO:0000256" key="7">
    <source>
        <dbReference type="ARBA" id="ARBA00022932"/>
    </source>
</evidence>
<reference evidence="10 11" key="1">
    <citation type="journal article" date="2016" name="Nat. Commun.">
        <title>Thousands of microbial genomes shed light on interconnected biogeochemical processes in an aquifer system.</title>
        <authorList>
            <person name="Anantharaman K."/>
            <person name="Brown C.T."/>
            <person name="Hug L.A."/>
            <person name="Sharon I."/>
            <person name="Castelle C.J."/>
            <person name="Probst A.J."/>
            <person name="Thomas B.C."/>
            <person name="Singh A."/>
            <person name="Wilkins M.J."/>
            <person name="Karaoz U."/>
            <person name="Brodie E.L."/>
            <person name="Williams K.H."/>
            <person name="Hubbard S.S."/>
            <person name="Banfield J.F."/>
        </authorList>
    </citation>
    <scope>NUCLEOTIDE SEQUENCE [LARGE SCALE GENOMIC DNA]</scope>
</reference>
<evidence type="ECO:0000256" key="5">
    <source>
        <dbReference type="ARBA" id="ARBA00022695"/>
    </source>
</evidence>
<dbReference type="EC" id="2.7.7.7" evidence="2"/>
<dbReference type="Proteomes" id="UP000176191">
    <property type="component" value="Unassembled WGS sequence"/>
</dbReference>
<dbReference type="InterPro" id="IPR016195">
    <property type="entry name" value="Pol/histidinol_Pase-like"/>
</dbReference>
<evidence type="ECO:0000256" key="8">
    <source>
        <dbReference type="ARBA" id="ARBA00049244"/>
    </source>
</evidence>
<dbReference type="InterPro" id="IPR004365">
    <property type="entry name" value="NA-bd_OB_tRNA"/>
</dbReference>
<dbReference type="PANTHER" id="PTHR32294">
    <property type="entry name" value="DNA POLYMERASE III SUBUNIT ALPHA"/>
    <property type="match status" value="1"/>
</dbReference>
<dbReference type="Gene3D" id="3.20.20.140">
    <property type="entry name" value="Metal-dependent hydrolases"/>
    <property type="match status" value="1"/>
</dbReference>
<gene>
    <name evidence="10" type="ORF">A2228_00865</name>
</gene>
<comment type="subcellular location">
    <subcellularLocation>
        <location evidence="1">Cytoplasm</location>
    </subcellularLocation>
</comment>
<dbReference type="InterPro" id="IPR004805">
    <property type="entry name" value="DnaE2/DnaE/PolC"/>
</dbReference>
<organism evidence="10 11">
    <name type="scientific">Candidatus Collierbacteria bacterium RIFOXYA2_FULL_46_10</name>
    <dbReference type="NCBI Taxonomy" id="1817726"/>
    <lineage>
        <taxon>Bacteria</taxon>
        <taxon>Candidatus Collieribacteriota</taxon>
    </lineage>
</organism>
<evidence type="ECO:0000256" key="1">
    <source>
        <dbReference type="ARBA" id="ARBA00004496"/>
    </source>
</evidence>
<dbReference type="GO" id="GO:0008408">
    <property type="term" value="F:3'-5' exonuclease activity"/>
    <property type="evidence" value="ECO:0007669"/>
    <property type="project" value="InterPro"/>
</dbReference>
<sequence length="1153" mass="129534">MTASSFIHLHVHTQYSLLDGLCKDEDLATAAKAYKMSAVALTDHGAMYGAIHFYNTMLSEGIKPIIGIEAYYTPGSRLDKSKEHKTHHLLLLAKNLTGYHNLLKLTSIAHLEGFYYKPRLDWETLVKYHEGLIVTSGCAQGEIPQLLQKGDNKLAEERLQAYTDLFGDDFYLELQRHQGLEKMLDPLNDQLIALSRKFGVPLVATNDVHYVREDDARAQDALLAIQTRTTLDDKNRFTMIDSPSFYFKSSEEMADLFADLPEAIQNTQKIADKIDLVIPTGKMIYPQYPVPEGETPESYLKELVNTKLADRYPRPDQSILDRAKYELDVVCSKGYASYFLIVQDFINWAKTHGIRIGPGRGSAAGAIISYILRITSVDPLAHGLQFERFLNPERPSPPDIDVDIADVGRDRVIEYVTDKYGSDKVAQVITFGTMEARAAIRDIGRVLGLPYSEPDLVAKLIPFGENIEQALTHITELQELYKNPKYKELLDLARRVEGVARHSSTHAAAVIIADKDLTNYVPLQRDSKEGKITTGYDMYSLDLNVKPDAIGLLKMDFLGLRNLTILQNAVKLIQETRQFRVDLSNLPLDDKLVFELLSRGETTGIFQMESPGMRRLSKQLKPDVFGDIVALVALYRPGPMTLIPDFVKGKLEPESVKYLHPDLKPILAETYGIAVYQEQVLKIANVMAGYSLGEADILRRAMGKKSLATMRKEHTKFTKEAVTHGYSETLAQKVWSFIERFAGYGFNKAHATSYAMIAYQTAYLKAHYPVEYMTALMSAESGREDKMSLCLEECRNMGIKVLPPDINLSNSDFRLETHKASLDNRAIRFGFTAIKNVGTAAIDNILLERTGGGEFKSFTDFVKRVDTQKVNKKVLESLIKVGSFDAYGKRAVILDEIDRVRLQVGKSGNEKNSNQSGLFDSLVDAEVSIVDSWQSTKDEFSSRELMEMERELLGIYLREHPSQKLLKKSRSDWATTILELEEKKGQKTTIVAIIKTVKVVLTKTRQQEMAFLSLVDEGGEIEAVIFPTTYAQVKSFLIPNTVVIAKGKVDERDDRLSFIVDSLTVVQDETSSAEGTSSKETQGNIIHIPHGTSKTVLLELNKLLQNNRGDVQVTLIFQNAHDSRELILPFGIRWTKSLQGEIQKLLNIPAIKE</sequence>
<dbReference type="GO" id="GO:0003676">
    <property type="term" value="F:nucleic acid binding"/>
    <property type="evidence" value="ECO:0007669"/>
    <property type="project" value="InterPro"/>
</dbReference>
<evidence type="ECO:0000313" key="10">
    <source>
        <dbReference type="EMBL" id="OGD75409.1"/>
    </source>
</evidence>
<keyword evidence="5" id="KW-0548">Nucleotidyltransferase</keyword>
<accession>A0A1F5F727</accession>
<dbReference type="CDD" id="cd04485">
    <property type="entry name" value="DnaE_OBF"/>
    <property type="match status" value="1"/>
</dbReference>
<dbReference type="GO" id="GO:0003887">
    <property type="term" value="F:DNA-directed DNA polymerase activity"/>
    <property type="evidence" value="ECO:0007669"/>
    <property type="project" value="UniProtKB-KW"/>
</dbReference>
<evidence type="ECO:0000259" key="9">
    <source>
        <dbReference type="SMART" id="SM00481"/>
    </source>
</evidence>
<dbReference type="PANTHER" id="PTHR32294:SF0">
    <property type="entry name" value="DNA POLYMERASE III SUBUNIT ALPHA"/>
    <property type="match status" value="1"/>
</dbReference>
<evidence type="ECO:0000256" key="2">
    <source>
        <dbReference type="ARBA" id="ARBA00012417"/>
    </source>
</evidence>
<dbReference type="GO" id="GO:0006260">
    <property type="term" value="P:DNA replication"/>
    <property type="evidence" value="ECO:0007669"/>
    <property type="project" value="UniProtKB-KW"/>
</dbReference>
<protein>
    <recommendedName>
        <fullName evidence="3">DNA polymerase III subunit alpha</fullName>
        <ecNumber evidence="2">2.7.7.7</ecNumber>
    </recommendedName>
</protein>
<dbReference type="InterPro" id="IPR029460">
    <property type="entry name" value="DNAPol_HHH"/>
</dbReference>
<dbReference type="InterPro" id="IPR041931">
    <property type="entry name" value="DNA_pol3_alpha_thumb_dom"/>
</dbReference>
<evidence type="ECO:0000256" key="3">
    <source>
        <dbReference type="ARBA" id="ARBA00019114"/>
    </source>
</evidence>
<dbReference type="Pfam" id="PF02811">
    <property type="entry name" value="PHP"/>
    <property type="match status" value="1"/>
</dbReference>
<dbReference type="SMART" id="SM00481">
    <property type="entry name" value="POLIIIAc"/>
    <property type="match status" value="1"/>
</dbReference>
<evidence type="ECO:0000256" key="6">
    <source>
        <dbReference type="ARBA" id="ARBA00022705"/>
    </source>
</evidence>
<dbReference type="Pfam" id="PF17657">
    <property type="entry name" value="DNA_pol3_finger"/>
    <property type="match status" value="1"/>
</dbReference>
<dbReference type="Pfam" id="PF01336">
    <property type="entry name" value="tRNA_anti-codon"/>
    <property type="match status" value="1"/>
</dbReference>
<dbReference type="NCBIfam" id="NF004226">
    <property type="entry name" value="PRK05673.1"/>
    <property type="match status" value="1"/>
</dbReference>
<dbReference type="Gene3D" id="1.10.10.1600">
    <property type="entry name" value="Bacterial DNA polymerase III alpha subunit, thumb domain"/>
    <property type="match status" value="1"/>
</dbReference>
<keyword evidence="4" id="KW-0808">Transferase</keyword>
<dbReference type="Gene3D" id="1.10.150.870">
    <property type="match status" value="1"/>
</dbReference>
<evidence type="ECO:0000313" key="11">
    <source>
        <dbReference type="Proteomes" id="UP000176191"/>
    </source>
</evidence>